<evidence type="ECO:0000313" key="1">
    <source>
        <dbReference type="EMBL" id="GAA4648080.1"/>
    </source>
</evidence>
<proteinExistence type="predicted"/>
<evidence type="ECO:0000313" key="2">
    <source>
        <dbReference type="Proteomes" id="UP001500604"/>
    </source>
</evidence>
<protein>
    <submittedName>
        <fullName evidence="1">Uncharacterized protein</fullName>
    </submittedName>
</protein>
<name>A0ABP8UZ02_9GAMM</name>
<keyword evidence="2" id="KW-1185">Reference proteome</keyword>
<dbReference type="Proteomes" id="UP001500604">
    <property type="component" value="Unassembled WGS sequence"/>
</dbReference>
<comment type="caution">
    <text evidence="1">The sequence shown here is derived from an EMBL/GenBank/DDBJ whole genome shotgun (WGS) entry which is preliminary data.</text>
</comment>
<organism evidence="1 2">
    <name type="scientific">Kistimonas scapharcae</name>
    <dbReference type="NCBI Taxonomy" id="1036133"/>
    <lineage>
        <taxon>Bacteria</taxon>
        <taxon>Pseudomonadati</taxon>
        <taxon>Pseudomonadota</taxon>
        <taxon>Gammaproteobacteria</taxon>
        <taxon>Oceanospirillales</taxon>
        <taxon>Endozoicomonadaceae</taxon>
        <taxon>Kistimonas</taxon>
    </lineage>
</organism>
<dbReference type="EMBL" id="BAABFL010000025">
    <property type="protein sequence ID" value="GAA4648080.1"/>
    <property type="molecule type" value="Genomic_DNA"/>
</dbReference>
<reference evidence="2" key="1">
    <citation type="journal article" date="2019" name="Int. J. Syst. Evol. Microbiol.">
        <title>The Global Catalogue of Microorganisms (GCM) 10K type strain sequencing project: providing services to taxonomists for standard genome sequencing and annotation.</title>
        <authorList>
            <consortium name="The Broad Institute Genomics Platform"/>
            <consortium name="The Broad Institute Genome Sequencing Center for Infectious Disease"/>
            <person name="Wu L."/>
            <person name="Ma J."/>
        </authorList>
    </citation>
    <scope>NUCLEOTIDE SEQUENCE [LARGE SCALE GENOMIC DNA]</scope>
    <source>
        <strain evidence="2">JCM 17805</strain>
    </source>
</reference>
<gene>
    <name evidence="1" type="ORF">GCM10023116_03440</name>
</gene>
<accession>A0ABP8UZ02</accession>
<sequence>MRYLMIFIRLLFLPVWLLAKLIYPDCRKSEPLITYAWFTSKKDYDAVVHPDANKAGDVLSYDEWKMQTLDDIALYHRTGLNYIKVRIRPNTYHQWRKMAGLPNTVNTRELYISNVCDQVMEDGIEPTKLPALTLIMEKPET</sequence>